<gene>
    <name evidence="3" type="ORF">AFUS01_LOCUS17871</name>
</gene>
<evidence type="ECO:0000313" key="4">
    <source>
        <dbReference type="Proteomes" id="UP000708208"/>
    </source>
</evidence>
<keyword evidence="2" id="KW-0472">Membrane</keyword>
<keyword evidence="2" id="KW-1133">Transmembrane helix</keyword>
<feature type="transmembrane region" description="Helical" evidence="2">
    <location>
        <begin position="36"/>
        <end position="69"/>
    </location>
</feature>
<feature type="compositionally biased region" description="Basic and acidic residues" evidence="1">
    <location>
        <begin position="200"/>
        <end position="209"/>
    </location>
</feature>
<evidence type="ECO:0000256" key="1">
    <source>
        <dbReference type="SAM" id="MobiDB-lite"/>
    </source>
</evidence>
<feature type="compositionally biased region" description="Basic and acidic residues" evidence="1">
    <location>
        <begin position="105"/>
        <end position="125"/>
    </location>
</feature>
<feature type="region of interest" description="Disordered" evidence="1">
    <location>
        <begin position="189"/>
        <end position="235"/>
    </location>
</feature>
<sequence length="235" mass="27521">MNQNKGTNSLPYLGRAPGDLPQIPNKGKETWLTEPVLIFIFMEVVPGIAAIIICFLALTVVTIGVSLLFKYFCLLYSRRLQFKRLKKKKRKISPMENAVEDSTDDMARESLSLKKGKSNPEKTEYVEEDSEEDAEYGILTGTKRKKKESHVARHRHRRHHHPLHFEQNVRKHKARHVVAKIMRRVRDGVMGKQKKKKLDPRKDLQEHYHHYYHQSQDYHNVEPHQPLISRKSGED</sequence>
<name>A0A8J2K116_9HEXA</name>
<comment type="caution">
    <text evidence="3">The sequence shown here is derived from an EMBL/GenBank/DDBJ whole genome shotgun (WGS) entry which is preliminary data.</text>
</comment>
<organism evidence="3 4">
    <name type="scientific">Allacma fusca</name>
    <dbReference type="NCBI Taxonomy" id="39272"/>
    <lineage>
        <taxon>Eukaryota</taxon>
        <taxon>Metazoa</taxon>
        <taxon>Ecdysozoa</taxon>
        <taxon>Arthropoda</taxon>
        <taxon>Hexapoda</taxon>
        <taxon>Collembola</taxon>
        <taxon>Symphypleona</taxon>
        <taxon>Sminthuridae</taxon>
        <taxon>Allacma</taxon>
    </lineage>
</organism>
<proteinExistence type="predicted"/>
<feature type="region of interest" description="Disordered" evidence="1">
    <location>
        <begin position="94"/>
        <end position="127"/>
    </location>
</feature>
<protein>
    <submittedName>
        <fullName evidence="3">Uncharacterized protein</fullName>
    </submittedName>
</protein>
<reference evidence="3" key="1">
    <citation type="submission" date="2021-06" db="EMBL/GenBank/DDBJ databases">
        <authorList>
            <person name="Hodson N. C."/>
            <person name="Mongue J. A."/>
            <person name="Jaron S. K."/>
        </authorList>
    </citation>
    <scope>NUCLEOTIDE SEQUENCE</scope>
</reference>
<evidence type="ECO:0000256" key="2">
    <source>
        <dbReference type="SAM" id="Phobius"/>
    </source>
</evidence>
<evidence type="ECO:0000313" key="3">
    <source>
        <dbReference type="EMBL" id="CAG7729134.1"/>
    </source>
</evidence>
<accession>A0A8J2K116</accession>
<keyword evidence="4" id="KW-1185">Reference proteome</keyword>
<dbReference type="EMBL" id="CAJVCH010173903">
    <property type="protein sequence ID" value="CAG7729134.1"/>
    <property type="molecule type" value="Genomic_DNA"/>
</dbReference>
<dbReference type="AlphaFoldDB" id="A0A8J2K116"/>
<keyword evidence="2" id="KW-0812">Transmembrane</keyword>
<dbReference type="Proteomes" id="UP000708208">
    <property type="component" value="Unassembled WGS sequence"/>
</dbReference>